<feature type="compositionally biased region" description="Low complexity" evidence="3">
    <location>
        <begin position="354"/>
        <end position="366"/>
    </location>
</feature>
<evidence type="ECO:0000256" key="3">
    <source>
        <dbReference type="SAM" id="MobiDB-lite"/>
    </source>
</evidence>
<dbReference type="EMBL" id="DS550044">
    <property type="protein sequence ID" value="EDR24140.1"/>
    <property type="molecule type" value="Genomic_DNA"/>
</dbReference>
<gene>
    <name evidence="6" type="ORF">EDI_199300</name>
</gene>
<evidence type="ECO:0000259" key="5">
    <source>
        <dbReference type="PROSITE" id="PS51263"/>
    </source>
</evidence>
<organism evidence="7">
    <name type="scientific">Entamoeba dispar (strain ATCC PRA-260 / SAW760)</name>
    <dbReference type="NCBI Taxonomy" id="370354"/>
    <lineage>
        <taxon>Eukaryota</taxon>
        <taxon>Amoebozoa</taxon>
        <taxon>Evosea</taxon>
        <taxon>Archamoebae</taxon>
        <taxon>Mastigamoebida</taxon>
        <taxon>Entamoebidae</taxon>
        <taxon>Entamoeba</taxon>
    </lineage>
</organism>
<dbReference type="SUPFAM" id="SSF50044">
    <property type="entry name" value="SH3-domain"/>
    <property type="match status" value="1"/>
</dbReference>
<dbReference type="eggNOG" id="ENOG502SC0V">
    <property type="taxonomic scope" value="Eukaryota"/>
</dbReference>
<reference evidence="7" key="1">
    <citation type="submission" date="2007-12" db="EMBL/GenBank/DDBJ databases">
        <title>Annotation of Entamoeba dispar SAW760.</title>
        <authorList>
            <person name="Lorenzi H."/>
            <person name="Inman J."/>
            <person name="Schobel S."/>
            <person name="Amedeo P."/>
            <person name="Caler E."/>
        </authorList>
    </citation>
    <scope>NUCLEOTIDE SEQUENCE [LARGE SCALE GENOMIC DNA]</scope>
    <source>
        <strain evidence="7">ATCC PRA-260 / SAW760</strain>
    </source>
</reference>
<evidence type="ECO:0000313" key="6">
    <source>
        <dbReference type="EMBL" id="EDR24140.1"/>
    </source>
</evidence>
<dbReference type="InterPro" id="IPR036028">
    <property type="entry name" value="SH3-like_dom_sf"/>
</dbReference>
<sequence>MLPLHLGTGSNEVIKTLDTIRNSGSIEWVVYHVNFKNGELVEDDTGTTVGDMVYTMDNAQVQFGYLRYEMDQTKKFLCVCWCGQAAPDNLKTKFVYYSRDWEDFLKSNNHSISVTISARKEEDLDESTIVDKLNKSTNSFVRARKQGEAKEDLNAKKNIFWQQQKTKDQQYNDEMNAKQKLREKEYAESKRIESEKLTAAAEARNAAMNAAKEQKVNAFKQQQLEKDEAEKARWKEQEQKHQQFVASHQQESEKPVAQQQVKGNVAAFTSKFTQYAQKDQEEVPKVQPTGKKWTPKVAPAPEVPQPTYQRPTVPKPTYRPPQQTIPEPVQEEQPQEQCQEEQQPQEQYQEEQQPEQQYQEEQPQEQYQEEQPQEQYQEEQQSEQQYQEEQQSEQQYQEEPVQEEPQQYEEAPQEEVSSVPPLPPKPRQQQGETYIAEYDYDATAEGDLTFREGDILQVISVDEDGWAQAINANGEQGTVPLNYLRKQ</sequence>
<feature type="compositionally biased region" description="Acidic residues" evidence="3">
    <location>
        <begin position="367"/>
        <end position="381"/>
    </location>
</feature>
<dbReference type="CDD" id="cd00174">
    <property type="entry name" value="SH3"/>
    <property type="match status" value="1"/>
</dbReference>
<dbReference type="Proteomes" id="UP000008076">
    <property type="component" value="Unassembled WGS sequence"/>
</dbReference>
<dbReference type="PRINTS" id="PR00499">
    <property type="entry name" value="P67PHOX"/>
</dbReference>
<feature type="region of interest" description="Disordered" evidence="3">
    <location>
        <begin position="223"/>
        <end position="261"/>
    </location>
</feature>
<dbReference type="SMART" id="SM00326">
    <property type="entry name" value="SH3"/>
    <property type="match status" value="1"/>
</dbReference>
<dbReference type="FunFam" id="3.40.20.10:FF:000090">
    <property type="entry name" value="Variant sh3 domain containing protein"/>
    <property type="match status" value="1"/>
</dbReference>
<accession>B0EN16</accession>
<feature type="region of interest" description="Disordered" evidence="3">
    <location>
        <begin position="275"/>
        <end position="435"/>
    </location>
</feature>
<dbReference type="GO" id="GO:0030833">
    <property type="term" value="P:regulation of actin filament polymerization"/>
    <property type="evidence" value="ECO:0007669"/>
    <property type="project" value="TreeGrafter"/>
</dbReference>
<dbReference type="GO" id="GO:0005884">
    <property type="term" value="C:actin filament"/>
    <property type="evidence" value="ECO:0007669"/>
    <property type="project" value="TreeGrafter"/>
</dbReference>
<proteinExistence type="predicted"/>
<dbReference type="Pfam" id="PF00018">
    <property type="entry name" value="SH3_1"/>
    <property type="match status" value="1"/>
</dbReference>
<dbReference type="GO" id="GO:0030427">
    <property type="term" value="C:site of polarized growth"/>
    <property type="evidence" value="ECO:0007669"/>
    <property type="project" value="TreeGrafter"/>
</dbReference>
<dbReference type="SUPFAM" id="SSF55753">
    <property type="entry name" value="Actin depolymerizing proteins"/>
    <property type="match status" value="1"/>
</dbReference>
<feature type="domain" description="ADF-H" evidence="5">
    <location>
        <begin position="5"/>
        <end position="134"/>
    </location>
</feature>
<dbReference type="GO" id="GO:0030864">
    <property type="term" value="C:cortical actin cytoskeleton"/>
    <property type="evidence" value="ECO:0007669"/>
    <property type="project" value="TreeGrafter"/>
</dbReference>
<evidence type="ECO:0000313" key="7">
    <source>
        <dbReference type="Proteomes" id="UP000008076"/>
    </source>
</evidence>
<name>B0EN16_ENTDS</name>
<dbReference type="Pfam" id="PF00241">
    <property type="entry name" value="Cofilin_ADF"/>
    <property type="match status" value="1"/>
</dbReference>
<feature type="compositionally biased region" description="Basic and acidic residues" evidence="3">
    <location>
        <begin position="223"/>
        <end position="241"/>
    </location>
</feature>
<dbReference type="InterPro" id="IPR001452">
    <property type="entry name" value="SH3_domain"/>
</dbReference>
<keyword evidence="7" id="KW-1185">Reference proteome</keyword>
<dbReference type="KEGG" id="edi:EDI_199300"/>
<protein>
    <recommendedName>
        <fullName evidence="8">Variant sh3 domain containing protein</fullName>
    </recommendedName>
</protein>
<feature type="compositionally biased region" description="Low complexity" evidence="3">
    <location>
        <begin position="382"/>
        <end position="410"/>
    </location>
</feature>
<dbReference type="PROSITE" id="PS50002">
    <property type="entry name" value="SH3"/>
    <property type="match status" value="1"/>
</dbReference>
<evidence type="ECO:0000259" key="4">
    <source>
        <dbReference type="PROSITE" id="PS50002"/>
    </source>
</evidence>
<evidence type="ECO:0000256" key="2">
    <source>
        <dbReference type="PROSITE-ProRule" id="PRU00192"/>
    </source>
</evidence>
<dbReference type="InterPro" id="IPR002108">
    <property type="entry name" value="ADF-H"/>
</dbReference>
<evidence type="ECO:0008006" key="8">
    <source>
        <dbReference type="Google" id="ProtNLM"/>
    </source>
</evidence>
<dbReference type="VEuPathDB" id="AmoebaDB:EDI_199300"/>
<dbReference type="InterPro" id="IPR029006">
    <property type="entry name" value="ADF-H/Gelsolin-like_dom_sf"/>
</dbReference>
<dbReference type="PANTHER" id="PTHR10829:SF25">
    <property type="entry name" value="DREBRIN-LIKE PROTEIN"/>
    <property type="match status" value="1"/>
</dbReference>
<dbReference type="PANTHER" id="PTHR10829">
    <property type="entry name" value="CORTACTIN AND DREBRIN"/>
    <property type="match status" value="1"/>
</dbReference>
<keyword evidence="1 2" id="KW-0728">SH3 domain</keyword>
<dbReference type="GO" id="GO:0051015">
    <property type="term" value="F:actin filament binding"/>
    <property type="evidence" value="ECO:0007669"/>
    <property type="project" value="TreeGrafter"/>
</dbReference>
<dbReference type="AlphaFoldDB" id="B0EN16"/>
<dbReference type="Gene3D" id="2.30.30.40">
    <property type="entry name" value="SH3 Domains"/>
    <property type="match status" value="1"/>
</dbReference>
<dbReference type="PROSITE" id="PS51263">
    <property type="entry name" value="ADF_H"/>
    <property type="match status" value="1"/>
</dbReference>
<feature type="compositionally biased region" description="Low complexity" evidence="3">
    <location>
        <begin position="335"/>
        <end position="347"/>
    </location>
</feature>
<dbReference type="GeneID" id="5884675"/>
<dbReference type="RefSeq" id="XP_001739539.1">
    <property type="nucleotide sequence ID" value="XM_001739487.1"/>
</dbReference>
<dbReference type="PRINTS" id="PR00452">
    <property type="entry name" value="SH3DOMAIN"/>
</dbReference>
<evidence type="ECO:0000256" key="1">
    <source>
        <dbReference type="ARBA" id="ARBA00022443"/>
    </source>
</evidence>
<dbReference type="Gene3D" id="3.40.20.10">
    <property type="entry name" value="Severin"/>
    <property type="match status" value="1"/>
</dbReference>
<dbReference type="OMA" id="HYASQYD"/>
<dbReference type="OrthoDB" id="5971719at2759"/>
<feature type="domain" description="SH3" evidence="4">
    <location>
        <begin position="429"/>
        <end position="487"/>
    </location>
</feature>